<reference evidence="2 3" key="1">
    <citation type="submission" date="2018-12" db="EMBL/GenBank/DDBJ databases">
        <title>bacterium Hansschlegelia zhihuaiae S113.</title>
        <authorList>
            <person name="He J."/>
        </authorList>
    </citation>
    <scope>NUCLEOTIDE SEQUENCE [LARGE SCALE GENOMIC DNA]</scope>
    <source>
        <strain evidence="2 3">S 113</strain>
    </source>
</reference>
<dbReference type="AlphaFoldDB" id="A0A4Q0MC35"/>
<dbReference type="RefSeq" id="WP_128778464.1">
    <property type="nucleotide sequence ID" value="NZ_RYFI01000016.1"/>
</dbReference>
<feature type="compositionally biased region" description="Basic and acidic residues" evidence="1">
    <location>
        <begin position="37"/>
        <end position="54"/>
    </location>
</feature>
<dbReference type="Proteomes" id="UP000289708">
    <property type="component" value="Unassembled WGS sequence"/>
</dbReference>
<accession>A0A4Q0MC35</accession>
<sequence length="54" mass="6217">MHDVLSTTLGKEGYRLRRAQDGVEAIEMMSAWWGSKAAERQKSPTRRPDEELQI</sequence>
<name>A0A4Q0MC35_9HYPH</name>
<organism evidence="2 3">
    <name type="scientific">Hansschlegelia zhihuaiae</name>
    <dbReference type="NCBI Taxonomy" id="405005"/>
    <lineage>
        <taxon>Bacteria</taxon>
        <taxon>Pseudomonadati</taxon>
        <taxon>Pseudomonadota</taxon>
        <taxon>Alphaproteobacteria</taxon>
        <taxon>Hyphomicrobiales</taxon>
        <taxon>Methylopilaceae</taxon>
        <taxon>Hansschlegelia</taxon>
    </lineage>
</organism>
<dbReference type="EMBL" id="RYFI01000016">
    <property type="protein sequence ID" value="RXF70898.1"/>
    <property type="molecule type" value="Genomic_DNA"/>
</dbReference>
<proteinExistence type="predicted"/>
<protein>
    <submittedName>
        <fullName evidence="2">Uncharacterized protein</fullName>
    </submittedName>
</protein>
<evidence type="ECO:0000256" key="1">
    <source>
        <dbReference type="SAM" id="MobiDB-lite"/>
    </source>
</evidence>
<feature type="region of interest" description="Disordered" evidence="1">
    <location>
        <begin position="35"/>
        <end position="54"/>
    </location>
</feature>
<evidence type="ECO:0000313" key="3">
    <source>
        <dbReference type="Proteomes" id="UP000289708"/>
    </source>
</evidence>
<keyword evidence="3" id="KW-1185">Reference proteome</keyword>
<comment type="caution">
    <text evidence="2">The sequence shown here is derived from an EMBL/GenBank/DDBJ whole genome shotgun (WGS) entry which is preliminary data.</text>
</comment>
<evidence type="ECO:0000313" key="2">
    <source>
        <dbReference type="EMBL" id="RXF70898.1"/>
    </source>
</evidence>
<gene>
    <name evidence="2" type="ORF">EK403_15930</name>
</gene>